<feature type="transmembrane region" description="Helical" evidence="1">
    <location>
        <begin position="161"/>
        <end position="183"/>
    </location>
</feature>
<feature type="transmembrane region" description="Helical" evidence="1">
    <location>
        <begin position="131"/>
        <end position="149"/>
    </location>
</feature>
<feature type="transmembrane region" description="Helical" evidence="1">
    <location>
        <begin position="7"/>
        <end position="30"/>
    </location>
</feature>
<dbReference type="RefSeq" id="WP_145272624.1">
    <property type="nucleotide sequence ID" value="NZ_CP036426.1"/>
</dbReference>
<proteinExistence type="predicted"/>
<dbReference type="AlphaFoldDB" id="A0A518H6D0"/>
<feature type="transmembrane region" description="Helical" evidence="1">
    <location>
        <begin position="219"/>
        <end position="238"/>
    </location>
</feature>
<dbReference type="OrthoDB" id="7877027at2"/>
<name>A0A518H6D0_9BACT</name>
<reference evidence="2 3" key="1">
    <citation type="submission" date="2019-02" db="EMBL/GenBank/DDBJ databases">
        <title>Deep-cultivation of Planctomycetes and their phenomic and genomic characterization uncovers novel biology.</title>
        <authorList>
            <person name="Wiegand S."/>
            <person name="Jogler M."/>
            <person name="Boedeker C."/>
            <person name="Pinto D."/>
            <person name="Vollmers J."/>
            <person name="Rivas-Marin E."/>
            <person name="Kohn T."/>
            <person name="Peeters S.H."/>
            <person name="Heuer A."/>
            <person name="Rast P."/>
            <person name="Oberbeckmann S."/>
            <person name="Bunk B."/>
            <person name="Jeske O."/>
            <person name="Meyerdierks A."/>
            <person name="Storesund J.E."/>
            <person name="Kallscheuer N."/>
            <person name="Luecker S."/>
            <person name="Lage O.M."/>
            <person name="Pohl T."/>
            <person name="Merkel B.J."/>
            <person name="Hornburger P."/>
            <person name="Mueller R.-W."/>
            <person name="Bruemmer F."/>
            <person name="Labrenz M."/>
            <person name="Spormann A.M."/>
            <person name="Op den Camp H."/>
            <person name="Overmann J."/>
            <person name="Amann R."/>
            <person name="Jetten M.S.M."/>
            <person name="Mascher T."/>
            <person name="Medema M.H."/>
            <person name="Devos D.P."/>
            <person name="Kaster A.-K."/>
            <person name="Ovreas L."/>
            <person name="Rohde M."/>
            <person name="Galperin M.Y."/>
            <person name="Jogler C."/>
        </authorList>
    </citation>
    <scope>NUCLEOTIDE SEQUENCE [LARGE SCALE GENOMIC DNA]</scope>
    <source>
        <strain evidence="2 3">ElP</strain>
    </source>
</reference>
<evidence type="ECO:0000313" key="2">
    <source>
        <dbReference type="EMBL" id="QDV36394.1"/>
    </source>
</evidence>
<keyword evidence="1" id="KW-0472">Membrane</keyword>
<dbReference type="Proteomes" id="UP000317835">
    <property type="component" value="Chromosome"/>
</dbReference>
<dbReference type="EMBL" id="CP036426">
    <property type="protein sequence ID" value="QDV36394.1"/>
    <property type="molecule type" value="Genomic_DNA"/>
</dbReference>
<accession>A0A518H6D0</accession>
<feature type="transmembrane region" description="Helical" evidence="1">
    <location>
        <begin position="287"/>
        <end position="306"/>
    </location>
</feature>
<keyword evidence="3" id="KW-1185">Reference proteome</keyword>
<feature type="transmembrane region" description="Helical" evidence="1">
    <location>
        <begin position="195"/>
        <end position="213"/>
    </location>
</feature>
<organism evidence="2 3">
    <name type="scientific">Tautonia plasticadhaerens</name>
    <dbReference type="NCBI Taxonomy" id="2527974"/>
    <lineage>
        <taxon>Bacteria</taxon>
        <taxon>Pseudomonadati</taxon>
        <taxon>Planctomycetota</taxon>
        <taxon>Planctomycetia</taxon>
        <taxon>Isosphaerales</taxon>
        <taxon>Isosphaeraceae</taxon>
        <taxon>Tautonia</taxon>
    </lineage>
</organism>
<feature type="transmembrane region" description="Helical" evidence="1">
    <location>
        <begin position="259"/>
        <end position="281"/>
    </location>
</feature>
<evidence type="ECO:0000256" key="1">
    <source>
        <dbReference type="SAM" id="Phobius"/>
    </source>
</evidence>
<evidence type="ECO:0000313" key="3">
    <source>
        <dbReference type="Proteomes" id="UP000317835"/>
    </source>
</evidence>
<keyword evidence="1" id="KW-1133">Transmembrane helix</keyword>
<feature type="transmembrane region" description="Helical" evidence="1">
    <location>
        <begin position="100"/>
        <end position="119"/>
    </location>
</feature>
<protein>
    <submittedName>
        <fullName evidence="2">Uncharacterized protein</fullName>
    </submittedName>
</protein>
<gene>
    <name evidence="2" type="ORF">ElP_43180</name>
</gene>
<sequence>MRAQLRQVAVVLAHGSILFFASERVFWSFWRLGDDLGGMVVTWLVYSLLAYVFLILVRRFRVASFAPLFLCGAAFGWLAEGVVVNTLYGDPTNPFPLSVSWTGLAWHALLGVGVAWHLIGRTLAEPRPTRTVWLSLAFGVGWGLWAVWWPAELGAGADAPVLAFAGHAAACSAPYLLSWWVLGMARPDWFRPGRVAPAVLSALVLLVFLGVQVPTRPEAALILPPLLLACLAGLRRNAAEEKNPDLLDGLLGEVRPRNVIALSLIPAAAVAVYAPFRLLGWHPPTNIALYVATMPLGFWLLGRSLWVTIRRGASSPVPIEHPSPS</sequence>
<feature type="transmembrane region" description="Helical" evidence="1">
    <location>
        <begin position="36"/>
        <end position="56"/>
    </location>
</feature>
<dbReference type="KEGG" id="tpla:ElP_43180"/>
<feature type="transmembrane region" description="Helical" evidence="1">
    <location>
        <begin position="68"/>
        <end position="88"/>
    </location>
</feature>
<keyword evidence="1" id="KW-0812">Transmembrane</keyword>